<dbReference type="Proteomes" id="UP000054007">
    <property type="component" value="Unassembled WGS sequence"/>
</dbReference>
<dbReference type="AlphaFoldDB" id="A0A0D7ASY7"/>
<proteinExistence type="predicted"/>
<sequence>MLRTATVYVSLAVVLGAPVTTLPMPYTGPLDLLSVVLSCLGGAERYRACVHNPVWRALCGHSATSRLMINDTSNRANLLGLIFHVARPADLEDDVGLLISRKASYFPARVVRSCWWIRAGKSSSSSKY</sequence>
<evidence type="ECO:0000313" key="4">
    <source>
        <dbReference type="Proteomes" id="UP000054007"/>
    </source>
</evidence>
<evidence type="ECO:0000313" key="3">
    <source>
        <dbReference type="EMBL" id="KIY61322.1"/>
    </source>
</evidence>
<organism evidence="3 4">
    <name type="scientific">Cylindrobasidium torrendii FP15055 ss-10</name>
    <dbReference type="NCBI Taxonomy" id="1314674"/>
    <lineage>
        <taxon>Eukaryota</taxon>
        <taxon>Fungi</taxon>
        <taxon>Dikarya</taxon>
        <taxon>Basidiomycota</taxon>
        <taxon>Agaricomycotina</taxon>
        <taxon>Agaricomycetes</taxon>
        <taxon>Agaricomycetidae</taxon>
        <taxon>Agaricales</taxon>
        <taxon>Marasmiineae</taxon>
        <taxon>Physalacriaceae</taxon>
        <taxon>Cylindrobasidium</taxon>
    </lineage>
</organism>
<feature type="signal peptide" evidence="1">
    <location>
        <begin position="1"/>
        <end position="16"/>
    </location>
</feature>
<feature type="chain" id="PRO_5010026114" description="F-box domain-containing protein" evidence="1">
    <location>
        <begin position="17"/>
        <end position="128"/>
    </location>
</feature>
<evidence type="ECO:0008006" key="5">
    <source>
        <dbReference type="Google" id="ProtNLM"/>
    </source>
</evidence>
<dbReference type="EMBL" id="KN880976">
    <property type="protein sequence ID" value="KIY61322.1"/>
    <property type="molecule type" value="Genomic_DNA"/>
</dbReference>
<keyword evidence="4" id="KW-1185">Reference proteome</keyword>
<reference evidence="3 4" key="1">
    <citation type="journal article" date="2015" name="Fungal Genet. Biol.">
        <title>Evolution of novel wood decay mechanisms in Agaricales revealed by the genome sequences of Fistulina hepatica and Cylindrobasidium torrendii.</title>
        <authorList>
            <person name="Floudas D."/>
            <person name="Held B.W."/>
            <person name="Riley R."/>
            <person name="Nagy L.G."/>
            <person name="Koehler G."/>
            <person name="Ransdell A.S."/>
            <person name="Younus H."/>
            <person name="Chow J."/>
            <person name="Chiniquy J."/>
            <person name="Lipzen A."/>
            <person name="Tritt A."/>
            <person name="Sun H."/>
            <person name="Haridas S."/>
            <person name="LaButti K."/>
            <person name="Ohm R.A."/>
            <person name="Kues U."/>
            <person name="Blanchette R.A."/>
            <person name="Grigoriev I.V."/>
            <person name="Minto R.E."/>
            <person name="Hibbett D.S."/>
        </authorList>
    </citation>
    <scope>NUCLEOTIDE SEQUENCE [LARGE SCALE GENOMIC DNA]</scope>
    <source>
        <strain evidence="3 4">FP15055 ss-10</strain>
    </source>
</reference>
<evidence type="ECO:0000256" key="1">
    <source>
        <dbReference type="SAM" id="SignalP"/>
    </source>
</evidence>
<name>A0A0D7ASY7_9AGAR</name>
<gene>
    <name evidence="3" type="ORF">CYLTODRAFT_427596</name>
    <name evidence="2" type="ORF">CYLTODRAFT_427639</name>
</gene>
<dbReference type="EMBL" id="KN881006">
    <property type="protein sequence ID" value="KIY61228.1"/>
    <property type="molecule type" value="Genomic_DNA"/>
</dbReference>
<evidence type="ECO:0000313" key="2">
    <source>
        <dbReference type="EMBL" id="KIY61228.1"/>
    </source>
</evidence>
<accession>A0A0D7ASY7</accession>
<keyword evidence="1" id="KW-0732">Signal</keyword>
<protein>
    <recommendedName>
        <fullName evidence="5">F-box domain-containing protein</fullName>
    </recommendedName>
</protein>